<dbReference type="PROSITE" id="PS00108">
    <property type="entry name" value="PROTEIN_KINASE_ST"/>
    <property type="match status" value="1"/>
</dbReference>
<dbReference type="InterPro" id="IPR008271">
    <property type="entry name" value="Ser/Thr_kinase_AS"/>
</dbReference>
<dbReference type="GO" id="GO:0005509">
    <property type="term" value="F:calcium ion binding"/>
    <property type="evidence" value="ECO:0007669"/>
    <property type="project" value="InterPro"/>
</dbReference>
<keyword evidence="18" id="KW-0282">Flagellum</keyword>
<name>A0AAU9JM02_9CILI</name>
<feature type="domain" description="EF-hand" evidence="34">
    <location>
        <begin position="387"/>
        <end position="418"/>
    </location>
</feature>
<keyword evidence="36" id="KW-1185">Reference proteome</keyword>
<dbReference type="Pfam" id="PF00069">
    <property type="entry name" value="Pkinase"/>
    <property type="match status" value="1"/>
</dbReference>
<evidence type="ECO:0000256" key="1">
    <source>
        <dbReference type="ARBA" id="ARBA00001946"/>
    </source>
</evidence>
<feature type="domain" description="EF-hand" evidence="34">
    <location>
        <begin position="455"/>
        <end position="488"/>
    </location>
</feature>
<evidence type="ECO:0000256" key="9">
    <source>
        <dbReference type="ARBA" id="ARBA00022527"/>
    </source>
</evidence>
<keyword evidence="13" id="KW-0677">Repeat</keyword>
<comment type="cofactor">
    <cofactor evidence="1">
        <name>Mg(2+)</name>
        <dbReference type="ChEBI" id="CHEBI:18420"/>
    </cofactor>
</comment>
<evidence type="ECO:0000256" key="24">
    <source>
        <dbReference type="ARBA" id="ARBA00024334"/>
    </source>
</evidence>
<keyword evidence="7" id="KW-1003">Cell membrane</keyword>
<dbReference type="PROSITE" id="PS50222">
    <property type="entry name" value="EF_HAND_2"/>
    <property type="match status" value="4"/>
</dbReference>
<comment type="catalytic activity">
    <reaction evidence="25">
        <text>L-threonyl-[protein] + ATP = O-phospho-L-threonyl-[protein] + ADP + H(+)</text>
        <dbReference type="Rhea" id="RHEA:46608"/>
        <dbReference type="Rhea" id="RHEA-COMP:11060"/>
        <dbReference type="Rhea" id="RHEA-COMP:11605"/>
        <dbReference type="ChEBI" id="CHEBI:15378"/>
        <dbReference type="ChEBI" id="CHEBI:30013"/>
        <dbReference type="ChEBI" id="CHEBI:30616"/>
        <dbReference type="ChEBI" id="CHEBI:61977"/>
        <dbReference type="ChEBI" id="CHEBI:456216"/>
        <dbReference type="EC" id="2.7.11.1"/>
    </reaction>
</comment>
<dbReference type="FunFam" id="1.10.238.10:FF:000003">
    <property type="entry name" value="Calmodulin A"/>
    <property type="match status" value="1"/>
</dbReference>
<evidence type="ECO:0000256" key="10">
    <source>
        <dbReference type="ARBA" id="ARBA00022679"/>
    </source>
</evidence>
<comment type="function">
    <text evidence="27">Calcium-dependent protein kinase which acts as a sensor and effector of intracellular Ca(2+) levels probably in part downstream of cGMP-activated PKG kinase. During the liver stage, involved in sporozoite motility and thus in sporozoite invasion of host hepatocytes, probably together with CDPK4 and CDPK5. In the mosquito midgut and during the last stage of male gamete exflagellation, may play a role in the rupture of the host erythrocyte membrane. In the mosquito midgut, required for the differentiation of the zygote into the ookinete by promoting the translational activation of a subset of repressed mRNAs; these mRNAs are kept repressed in the zygote by the DOZI- or CITH-containing mRNP complexes. Dispensable during the asexual blood stage.</text>
</comment>
<keyword evidence="19" id="KW-1043">Host membrane</keyword>
<dbReference type="SMART" id="SM00220">
    <property type="entry name" value="S_TKc"/>
    <property type="match status" value="1"/>
</dbReference>
<evidence type="ECO:0000256" key="31">
    <source>
        <dbReference type="RuleBase" id="RU000304"/>
    </source>
</evidence>
<keyword evidence="12" id="KW-0479">Metal-binding</keyword>
<evidence type="ECO:0000256" key="4">
    <source>
        <dbReference type="ARBA" id="ARBA00004425"/>
    </source>
</evidence>
<dbReference type="PROSITE" id="PS50011">
    <property type="entry name" value="PROTEIN_KINASE_DOM"/>
    <property type="match status" value="1"/>
</dbReference>
<dbReference type="AlphaFoldDB" id="A0AAU9JM02"/>
<gene>
    <name evidence="35" type="ORF">BSTOLATCC_MIC36286</name>
</gene>
<keyword evidence="15" id="KW-0418">Kinase</keyword>
<evidence type="ECO:0000259" key="34">
    <source>
        <dbReference type="PROSITE" id="PS50222"/>
    </source>
</evidence>
<evidence type="ECO:0000313" key="35">
    <source>
        <dbReference type="EMBL" id="CAG9324500.1"/>
    </source>
</evidence>
<dbReference type="SUPFAM" id="SSF47473">
    <property type="entry name" value="EF-hand"/>
    <property type="match status" value="1"/>
</dbReference>
<dbReference type="GO" id="GO:0020005">
    <property type="term" value="C:symbiont-containing vacuole membrane"/>
    <property type="evidence" value="ECO:0007669"/>
    <property type="project" value="UniProtKB-SubCell"/>
</dbReference>
<dbReference type="GO" id="GO:0031514">
    <property type="term" value="C:motile cilium"/>
    <property type="evidence" value="ECO:0007669"/>
    <property type="project" value="UniProtKB-SubCell"/>
</dbReference>
<dbReference type="PROSITE" id="PS00107">
    <property type="entry name" value="PROTEIN_KINASE_ATP"/>
    <property type="match status" value="1"/>
</dbReference>
<keyword evidence="23" id="KW-0449">Lipoprotein</keyword>
<dbReference type="EMBL" id="CAJZBQ010000036">
    <property type="protein sequence ID" value="CAG9324500.1"/>
    <property type="molecule type" value="Genomic_DNA"/>
</dbReference>
<evidence type="ECO:0000256" key="2">
    <source>
        <dbReference type="ARBA" id="ARBA00004230"/>
    </source>
</evidence>
<comment type="caution">
    <text evidence="35">The sequence shown here is derived from an EMBL/GenBank/DDBJ whole genome shotgun (WGS) entry which is preliminary data.</text>
</comment>
<evidence type="ECO:0000256" key="5">
    <source>
        <dbReference type="ARBA" id="ARBA00011245"/>
    </source>
</evidence>
<evidence type="ECO:0000256" key="8">
    <source>
        <dbReference type="ARBA" id="ARBA00022511"/>
    </source>
</evidence>
<dbReference type="CDD" id="cd00051">
    <property type="entry name" value="EFh"/>
    <property type="match status" value="1"/>
</dbReference>
<evidence type="ECO:0000256" key="27">
    <source>
        <dbReference type="ARBA" id="ARBA00056933"/>
    </source>
</evidence>
<evidence type="ECO:0000256" key="28">
    <source>
        <dbReference type="ARBA" id="ARBA00060437"/>
    </source>
</evidence>
<feature type="region of interest" description="Disordered" evidence="32">
    <location>
        <begin position="1"/>
        <end position="23"/>
    </location>
</feature>
<evidence type="ECO:0000313" key="36">
    <source>
        <dbReference type="Proteomes" id="UP001162131"/>
    </source>
</evidence>
<evidence type="ECO:0000256" key="26">
    <source>
        <dbReference type="ARBA" id="ARBA00048679"/>
    </source>
</evidence>
<dbReference type="InterPro" id="IPR011992">
    <property type="entry name" value="EF-hand-dom_pair"/>
</dbReference>
<evidence type="ECO:0000256" key="25">
    <source>
        <dbReference type="ARBA" id="ARBA00047899"/>
    </source>
</evidence>
<dbReference type="GO" id="GO:0005524">
    <property type="term" value="F:ATP binding"/>
    <property type="evidence" value="ECO:0007669"/>
    <property type="project" value="UniProtKB-UniRule"/>
</dbReference>
<dbReference type="InterPro" id="IPR018247">
    <property type="entry name" value="EF_Hand_1_Ca_BS"/>
</dbReference>
<evidence type="ECO:0000256" key="13">
    <source>
        <dbReference type="ARBA" id="ARBA00022737"/>
    </source>
</evidence>
<evidence type="ECO:0000256" key="19">
    <source>
        <dbReference type="ARBA" id="ARBA00022870"/>
    </source>
</evidence>
<keyword evidence="17 30" id="KW-0067">ATP-binding</keyword>
<dbReference type="GO" id="GO:0005886">
    <property type="term" value="C:plasma membrane"/>
    <property type="evidence" value="ECO:0007669"/>
    <property type="project" value="UniProtKB-SubCell"/>
</dbReference>
<dbReference type="InterPro" id="IPR011009">
    <property type="entry name" value="Kinase-like_dom_sf"/>
</dbReference>
<evidence type="ECO:0000256" key="20">
    <source>
        <dbReference type="ARBA" id="ARBA00023069"/>
    </source>
</evidence>
<evidence type="ECO:0000256" key="23">
    <source>
        <dbReference type="ARBA" id="ARBA00023288"/>
    </source>
</evidence>
<organism evidence="35 36">
    <name type="scientific">Blepharisma stoltei</name>
    <dbReference type="NCBI Taxonomy" id="1481888"/>
    <lineage>
        <taxon>Eukaryota</taxon>
        <taxon>Sar</taxon>
        <taxon>Alveolata</taxon>
        <taxon>Ciliophora</taxon>
        <taxon>Postciliodesmatophora</taxon>
        <taxon>Heterotrichea</taxon>
        <taxon>Heterotrichida</taxon>
        <taxon>Blepharismidae</taxon>
        <taxon>Blepharisma</taxon>
    </lineage>
</organism>
<evidence type="ECO:0000256" key="3">
    <source>
        <dbReference type="ARBA" id="ARBA00004342"/>
    </source>
</evidence>
<evidence type="ECO:0000256" key="18">
    <source>
        <dbReference type="ARBA" id="ARBA00022846"/>
    </source>
</evidence>
<evidence type="ECO:0000256" key="12">
    <source>
        <dbReference type="ARBA" id="ARBA00022723"/>
    </source>
</evidence>
<keyword evidence="16" id="KW-0106">Calcium</keyword>
<keyword evidence="14 30" id="KW-0547">Nucleotide-binding</keyword>
<evidence type="ECO:0000256" key="29">
    <source>
        <dbReference type="ARBA" id="ARBA00068067"/>
    </source>
</evidence>
<evidence type="ECO:0000256" key="22">
    <source>
        <dbReference type="ARBA" id="ARBA00023273"/>
    </source>
</evidence>
<dbReference type="EC" id="2.7.11.1" evidence="6"/>
<dbReference type="SUPFAM" id="SSF56112">
    <property type="entry name" value="Protein kinase-like (PK-like)"/>
    <property type="match status" value="1"/>
</dbReference>
<evidence type="ECO:0000259" key="33">
    <source>
        <dbReference type="PROSITE" id="PS50011"/>
    </source>
</evidence>
<comment type="subcellular location">
    <subcellularLocation>
        <location evidence="3">Cell membrane</location>
        <topology evidence="3">Lipid-anchor</topology>
        <orientation evidence="3">Cytoplasmic side</orientation>
    </subcellularLocation>
    <subcellularLocation>
        <location evidence="2">Cell projection</location>
        <location evidence="2">Cilium</location>
        <location evidence="2">Flagellum</location>
    </subcellularLocation>
    <subcellularLocation>
        <location evidence="4">Host cell membrane</location>
        <topology evidence="4">Lipid-anchor</topology>
    </subcellularLocation>
    <subcellularLocation>
        <location evidence="28">Parasitophorous vacuole membrane</location>
        <topology evidence="28">Lipid-anchor</topology>
    </subcellularLocation>
</comment>
<accession>A0AAU9JM02</accession>
<keyword evidence="10" id="KW-0808">Transferase</keyword>
<feature type="domain" description="EF-hand" evidence="34">
    <location>
        <begin position="419"/>
        <end position="454"/>
    </location>
</feature>
<reference evidence="35" key="1">
    <citation type="submission" date="2021-09" db="EMBL/GenBank/DDBJ databases">
        <authorList>
            <consortium name="AG Swart"/>
            <person name="Singh M."/>
            <person name="Singh A."/>
            <person name="Seah K."/>
            <person name="Emmerich C."/>
        </authorList>
    </citation>
    <scope>NUCLEOTIDE SEQUENCE</scope>
    <source>
        <strain evidence="35">ATCC30299</strain>
    </source>
</reference>
<feature type="domain" description="EF-hand" evidence="34">
    <location>
        <begin position="348"/>
        <end position="383"/>
    </location>
</feature>
<dbReference type="PROSITE" id="PS00018">
    <property type="entry name" value="EF_HAND_1"/>
    <property type="match status" value="4"/>
</dbReference>
<comment type="similarity">
    <text evidence="24">Belongs to the protein kinase superfamily. Ser/Thr protein kinase family. CDPK subfamily.</text>
</comment>
<dbReference type="InterPro" id="IPR000719">
    <property type="entry name" value="Prot_kinase_dom"/>
</dbReference>
<evidence type="ECO:0000256" key="16">
    <source>
        <dbReference type="ARBA" id="ARBA00022837"/>
    </source>
</evidence>
<evidence type="ECO:0000256" key="14">
    <source>
        <dbReference type="ARBA" id="ARBA00022741"/>
    </source>
</evidence>
<keyword evidence="21" id="KW-0564">Palmitate</keyword>
<keyword evidence="19" id="KW-0472">Membrane</keyword>
<dbReference type="Pfam" id="PF13499">
    <property type="entry name" value="EF-hand_7"/>
    <property type="match status" value="2"/>
</dbReference>
<dbReference type="GO" id="GO:0004674">
    <property type="term" value="F:protein serine/threonine kinase activity"/>
    <property type="evidence" value="ECO:0007669"/>
    <property type="project" value="UniProtKB-KW"/>
</dbReference>
<dbReference type="InterPro" id="IPR050205">
    <property type="entry name" value="CDPK_Ser/Thr_kinases"/>
</dbReference>
<evidence type="ECO:0000256" key="32">
    <source>
        <dbReference type="SAM" id="MobiDB-lite"/>
    </source>
</evidence>
<protein>
    <recommendedName>
        <fullName evidence="29">Calcium-dependent protein kinase 1</fullName>
        <ecNumber evidence="6">2.7.11.1</ecNumber>
    </recommendedName>
</protein>
<evidence type="ECO:0000256" key="30">
    <source>
        <dbReference type="PROSITE-ProRule" id="PRU10141"/>
    </source>
</evidence>
<evidence type="ECO:0000256" key="7">
    <source>
        <dbReference type="ARBA" id="ARBA00022475"/>
    </source>
</evidence>
<dbReference type="Gene3D" id="1.10.238.10">
    <property type="entry name" value="EF-hand"/>
    <property type="match status" value="2"/>
</dbReference>
<feature type="domain" description="Protein kinase" evidence="33">
    <location>
        <begin position="44"/>
        <end position="302"/>
    </location>
</feature>
<dbReference type="InterPro" id="IPR002048">
    <property type="entry name" value="EF_hand_dom"/>
</dbReference>
<keyword evidence="9 31" id="KW-0723">Serine/threonine-protein kinase</keyword>
<dbReference type="Gene3D" id="1.10.510.10">
    <property type="entry name" value="Transferase(Phosphotransferase) domain 1"/>
    <property type="match status" value="1"/>
</dbReference>
<evidence type="ECO:0000256" key="17">
    <source>
        <dbReference type="ARBA" id="ARBA00022840"/>
    </source>
</evidence>
<feature type="binding site" evidence="30">
    <location>
        <position position="73"/>
    </location>
    <ligand>
        <name>ATP</name>
        <dbReference type="ChEBI" id="CHEBI:30616"/>
    </ligand>
</feature>
<dbReference type="PANTHER" id="PTHR24349">
    <property type="entry name" value="SERINE/THREONINE-PROTEIN KINASE"/>
    <property type="match status" value="1"/>
</dbReference>
<dbReference type="Proteomes" id="UP001162131">
    <property type="component" value="Unassembled WGS sequence"/>
</dbReference>
<evidence type="ECO:0000256" key="11">
    <source>
        <dbReference type="ARBA" id="ARBA00022707"/>
    </source>
</evidence>
<dbReference type="CDD" id="cd05117">
    <property type="entry name" value="STKc_CAMK"/>
    <property type="match status" value="1"/>
</dbReference>
<keyword evidence="8" id="KW-1032">Host cell membrane</keyword>
<dbReference type="FunFam" id="1.10.510.10:FF:000398">
    <property type="entry name" value="Calcium-dependent protein kinase 1"/>
    <property type="match status" value="1"/>
</dbReference>
<comment type="catalytic activity">
    <reaction evidence="26">
        <text>L-seryl-[protein] + ATP = O-phospho-L-seryl-[protein] + ADP + H(+)</text>
        <dbReference type="Rhea" id="RHEA:17989"/>
        <dbReference type="Rhea" id="RHEA-COMP:9863"/>
        <dbReference type="Rhea" id="RHEA-COMP:11604"/>
        <dbReference type="ChEBI" id="CHEBI:15378"/>
        <dbReference type="ChEBI" id="CHEBI:29999"/>
        <dbReference type="ChEBI" id="CHEBI:30616"/>
        <dbReference type="ChEBI" id="CHEBI:83421"/>
        <dbReference type="ChEBI" id="CHEBI:456216"/>
        <dbReference type="EC" id="2.7.11.1"/>
    </reaction>
</comment>
<sequence length="495" mass="55975">MGCCTSSKSSRQKSHKAEKSEKNELPISPSNFVQLIKGKVTDRYQLGKILGDGGFGQVKLGMQKETQIERAIKFIPVEATDDAKISKMMEEVNILKKLDHPNIIKVFEVYQDTRYLCIVTELCTGGELFDRIKEANPFTENQAARYMLDMVSAVKYCHEAGIVHRDLKPENLLLENKKPDARLKLIDFGTSKHFEPKEKMKHFIGTSYYVAPEVISGSYDSKCDVWSLGVILYIMLSGYPPFNGRSDEEIYKKIQKAPLSFRSTNGNWNNVAKETKDFIKLLLTKDPAKRPDITEVYNNDWLQSRANNRVEDIPVSKESLELLSSFNTQSKLQRATMTFIASQLVSNDEIAHLRDTFQSLDENGDGKLSTSELKNGFSKLPGHINIDVNEMMNQLDADGNGFIDYTEFLTAAINWSKTLNKERLLAAFKHFDKDGSGKISLEELREALGGNEDSDHVFLAMLADADKNGDGEIDLEEFTQVMISKVENKPHKNRI</sequence>
<dbReference type="SMART" id="SM00054">
    <property type="entry name" value="EFh"/>
    <property type="match status" value="4"/>
</dbReference>
<dbReference type="FunFam" id="3.30.200.20:FF:000315">
    <property type="entry name" value="Calcium-dependent protein kinase 3"/>
    <property type="match status" value="1"/>
</dbReference>
<keyword evidence="11" id="KW-0519">Myristate</keyword>
<dbReference type="Gene3D" id="3.30.200.20">
    <property type="entry name" value="Phosphorylase Kinase, domain 1"/>
    <property type="match status" value="1"/>
</dbReference>
<evidence type="ECO:0000256" key="21">
    <source>
        <dbReference type="ARBA" id="ARBA00023139"/>
    </source>
</evidence>
<dbReference type="InterPro" id="IPR017441">
    <property type="entry name" value="Protein_kinase_ATP_BS"/>
</dbReference>
<evidence type="ECO:0000256" key="6">
    <source>
        <dbReference type="ARBA" id="ARBA00012513"/>
    </source>
</evidence>
<keyword evidence="22" id="KW-0966">Cell projection</keyword>
<dbReference type="GO" id="GO:0020002">
    <property type="term" value="C:host cell plasma membrane"/>
    <property type="evidence" value="ECO:0007669"/>
    <property type="project" value="UniProtKB-SubCell"/>
</dbReference>
<evidence type="ECO:0000256" key="15">
    <source>
        <dbReference type="ARBA" id="ARBA00022777"/>
    </source>
</evidence>
<keyword evidence="20" id="KW-0969">Cilium</keyword>
<comment type="subunit">
    <text evidence="5">Monomer.</text>
</comment>
<proteinExistence type="inferred from homology"/>